<evidence type="ECO:0000313" key="1">
    <source>
        <dbReference type="Proteomes" id="UP000887580"/>
    </source>
</evidence>
<accession>A0AC35F8K8</accession>
<dbReference type="WBParaSite" id="PS1159_v2.g1490.t1">
    <property type="protein sequence ID" value="PS1159_v2.g1490.t1"/>
    <property type="gene ID" value="PS1159_v2.g1490"/>
</dbReference>
<dbReference type="Proteomes" id="UP000887580">
    <property type="component" value="Unplaced"/>
</dbReference>
<proteinExistence type="predicted"/>
<sequence length="163" mass="18871">AINRLYQRQQQQQCCCFSNTNDYESLHRSSLGQIYCSLNIDNDMVDYYNFIQRHGFLNAAETSNSNSFLHENRKIQNESPSIYNGLNVTSNNINNIYSMKATENQNLEPFITDPTFLNILSIPNTDELSQKLIEYEKKLLSGFEEISKIAKNVLKQSQELLEN</sequence>
<organism evidence="1 2">
    <name type="scientific">Panagrolaimus sp. PS1159</name>
    <dbReference type="NCBI Taxonomy" id="55785"/>
    <lineage>
        <taxon>Eukaryota</taxon>
        <taxon>Metazoa</taxon>
        <taxon>Ecdysozoa</taxon>
        <taxon>Nematoda</taxon>
        <taxon>Chromadorea</taxon>
        <taxon>Rhabditida</taxon>
        <taxon>Tylenchina</taxon>
        <taxon>Panagrolaimomorpha</taxon>
        <taxon>Panagrolaimoidea</taxon>
        <taxon>Panagrolaimidae</taxon>
        <taxon>Panagrolaimus</taxon>
    </lineage>
</organism>
<reference evidence="2" key="1">
    <citation type="submission" date="2022-11" db="UniProtKB">
        <authorList>
            <consortium name="WormBaseParasite"/>
        </authorList>
    </citation>
    <scope>IDENTIFICATION</scope>
</reference>
<name>A0AC35F8K8_9BILA</name>
<evidence type="ECO:0000313" key="2">
    <source>
        <dbReference type="WBParaSite" id="PS1159_v2.g1490.t1"/>
    </source>
</evidence>
<protein>
    <submittedName>
        <fullName evidence="2">Uncharacterized protein</fullName>
    </submittedName>
</protein>